<evidence type="ECO:0000313" key="2">
    <source>
        <dbReference type="Proteomes" id="UP001203607"/>
    </source>
</evidence>
<name>A0ABT0PVX9_9FLAO</name>
<accession>A0ABT0PVX9</accession>
<evidence type="ECO:0000313" key="1">
    <source>
        <dbReference type="EMBL" id="MCL6275524.1"/>
    </source>
</evidence>
<dbReference type="RefSeq" id="WP_249658706.1">
    <property type="nucleotide sequence ID" value="NZ_JAMFMA010000004.1"/>
</dbReference>
<dbReference type="PROSITE" id="PS51257">
    <property type="entry name" value="PROKAR_LIPOPROTEIN"/>
    <property type="match status" value="1"/>
</dbReference>
<reference evidence="1 2" key="1">
    <citation type="submission" date="2022-05" db="EMBL/GenBank/DDBJ databases">
        <authorList>
            <person name="Park J.-S."/>
        </authorList>
    </citation>
    <scope>NUCLEOTIDE SEQUENCE [LARGE SCALE GENOMIC DNA]</scope>
    <source>
        <strain evidence="1 2">2012CJ35-5</strain>
    </source>
</reference>
<protein>
    <recommendedName>
        <fullName evidence="3">PrcB C-terminal domain-containing protein</fullName>
    </recommendedName>
</protein>
<sequence>MKYIFLLVIVTMVSCKAQKENKAQESSDFVLLAKDDYSGIQEYEIGIIRDQKSLNKFYSRVNKTRKPGLPVPIVDFSKEMLIVVCMGGRFGDPKLAITEESDSEMNVALQLEPFPKSDVTTTVITSPFYLYKTALTAKKVSVNKEGW</sequence>
<proteinExistence type="predicted"/>
<gene>
    <name evidence="1" type="ORF">M3P19_16030</name>
</gene>
<comment type="caution">
    <text evidence="1">The sequence shown here is derived from an EMBL/GenBank/DDBJ whole genome shotgun (WGS) entry which is preliminary data.</text>
</comment>
<dbReference type="Proteomes" id="UP001203607">
    <property type="component" value="Unassembled WGS sequence"/>
</dbReference>
<evidence type="ECO:0008006" key="3">
    <source>
        <dbReference type="Google" id="ProtNLM"/>
    </source>
</evidence>
<keyword evidence="2" id="KW-1185">Reference proteome</keyword>
<dbReference type="EMBL" id="JAMFMA010000004">
    <property type="protein sequence ID" value="MCL6275524.1"/>
    <property type="molecule type" value="Genomic_DNA"/>
</dbReference>
<organism evidence="1 2">
    <name type="scientific">Flagellimonas spongiicola</name>
    <dbReference type="NCBI Taxonomy" id="2942208"/>
    <lineage>
        <taxon>Bacteria</taxon>
        <taxon>Pseudomonadati</taxon>
        <taxon>Bacteroidota</taxon>
        <taxon>Flavobacteriia</taxon>
        <taxon>Flavobacteriales</taxon>
        <taxon>Flavobacteriaceae</taxon>
        <taxon>Flagellimonas</taxon>
    </lineage>
</organism>